<evidence type="ECO:0000313" key="2">
    <source>
        <dbReference type="Proteomes" id="UP000825935"/>
    </source>
</evidence>
<proteinExistence type="predicted"/>
<dbReference type="EMBL" id="CM035409">
    <property type="protein sequence ID" value="KAH7439308.1"/>
    <property type="molecule type" value="Genomic_DNA"/>
</dbReference>
<organism evidence="1 2">
    <name type="scientific">Ceratopteris richardii</name>
    <name type="common">Triangle waterfern</name>
    <dbReference type="NCBI Taxonomy" id="49495"/>
    <lineage>
        <taxon>Eukaryota</taxon>
        <taxon>Viridiplantae</taxon>
        <taxon>Streptophyta</taxon>
        <taxon>Embryophyta</taxon>
        <taxon>Tracheophyta</taxon>
        <taxon>Polypodiopsida</taxon>
        <taxon>Polypodiidae</taxon>
        <taxon>Polypodiales</taxon>
        <taxon>Pteridineae</taxon>
        <taxon>Pteridaceae</taxon>
        <taxon>Parkerioideae</taxon>
        <taxon>Ceratopteris</taxon>
    </lineage>
</organism>
<reference evidence="1" key="1">
    <citation type="submission" date="2021-08" db="EMBL/GenBank/DDBJ databases">
        <title>WGS assembly of Ceratopteris richardii.</title>
        <authorList>
            <person name="Marchant D.B."/>
            <person name="Chen G."/>
            <person name="Jenkins J."/>
            <person name="Shu S."/>
            <person name="Leebens-Mack J."/>
            <person name="Grimwood J."/>
            <person name="Schmutz J."/>
            <person name="Soltis P."/>
            <person name="Soltis D."/>
            <person name="Chen Z.-H."/>
        </authorList>
    </citation>
    <scope>NUCLEOTIDE SEQUENCE</scope>
    <source>
        <strain evidence="1">Whitten #5841</strain>
        <tissue evidence="1">Leaf</tissue>
    </source>
</reference>
<name>A0A8T2UX52_CERRI</name>
<gene>
    <name evidence="1" type="ORF">KP509_04G055200</name>
</gene>
<comment type="caution">
    <text evidence="1">The sequence shown here is derived from an EMBL/GenBank/DDBJ whole genome shotgun (WGS) entry which is preliminary data.</text>
</comment>
<sequence>MAYSKIQVRFALTKMCLTCADGDVFSFSEISKPIDREYSEDCTIVRAHDTMLAHMRREQSVISSQYKSSQNYTTDDVFATESYVVVRIHKVVHRKHRVSCLFT</sequence>
<dbReference type="AlphaFoldDB" id="A0A8T2UX52"/>
<evidence type="ECO:0000313" key="1">
    <source>
        <dbReference type="EMBL" id="KAH7439308.1"/>
    </source>
</evidence>
<protein>
    <submittedName>
        <fullName evidence="1">Uncharacterized protein</fullName>
    </submittedName>
</protein>
<accession>A0A8T2UX52</accession>
<keyword evidence="2" id="KW-1185">Reference proteome</keyword>
<dbReference type="Proteomes" id="UP000825935">
    <property type="component" value="Chromosome 4"/>
</dbReference>